<dbReference type="VEuPathDB" id="FungiDB:PC110_g20319"/>
<proteinExistence type="predicted"/>
<accession>A0A8T1H9Z3</accession>
<evidence type="ECO:0000313" key="3">
    <source>
        <dbReference type="Proteomes" id="UP000760860"/>
    </source>
</evidence>
<name>A0A8T1H9Z3_9STRA</name>
<dbReference type="Proteomes" id="UP000760860">
    <property type="component" value="Unassembled WGS sequence"/>
</dbReference>
<dbReference type="AlphaFoldDB" id="A0A8T1H9Z3"/>
<evidence type="ECO:0000313" key="2">
    <source>
        <dbReference type="EMBL" id="KAG3209245.1"/>
    </source>
</evidence>
<dbReference type="EMBL" id="RCMV01001305">
    <property type="protein sequence ID" value="KAG3209245.1"/>
    <property type="molecule type" value="Genomic_DNA"/>
</dbReference>
<reference evidence="2" key="1">
    <citation type="submission" date="2018-05" db="EMBL/GenBank/DDBJ databases">
        <title>Effector identification in a new, highly contiguous assembly of the strawberry crown rot pathogen Phytophthora cactorum.</title>
        <authorList>
            <person name="Armitage A.D."/>
            <person name="Nellist C.F."/>
            <person name="Bates H."/>
            <person name="Vickerstaff R.J."/>
            <person name="Harrison R.J."/>
        </authorList>
    </citation>
    <scope>NUCLEOTIDE SEQUENCE</scope>
    <source>
        <strain evidence="2">P421</strain>
    </source>
</reference>
<feature type="region of interest" description="Disordered" evidence="1">
    <location>
        <begin position="130"/>
        <end position="149"/>
    </location>
</feature>
<gene>
    <name evidence="2" type="ORF">PC129_g19739</name>
</gene>
<comment type="caution">
    <text evidence="2">The sequence shown here is derived from an EMBL/GenBank/DDBJ whole genome shotgun (WGS) entry which is preliminary data.</text>
</comment>
<feature type="compositionally biased region" description="Low complexity" evidence="1">
    <location>
        <begin position="136"/>
        <end position="149"/>
    </location>
</feature>
<organism evidence="2 3">
    <name type="scientific">Phytophthora cactorum</name>
    <dbReference type="NCBI Taxonomy" id="29920"/>
    <lineage>
        <taxon>Eukaryota</taxon>
        <taxon>Sar</taxon>
        <taxon>Stramenopiles</taxon>
        <taxon>Oomycota</taxon>
        <taxon>Peronosporomycetes</taxon>
        <taxon>Peronosporales</taxon>
        <taxon>Peronosporaceae</taxon>
        <taxon>Phytophthora</taxon>
    </lineage>
</organism>
<protein>
    <submittedName>
        <fullName evidence="2">Uncharacterized protein</fullName>
    </submittedName>
</protein>
<feature type="region of interest" description="Disordered" evidence="1">
    <location>
        <begin position="17"/>
        <end position="40"/>
    </location>
</feature>
<sequence length="245" mass="26427">MNVLGSGAVALASVLGHGLSHTPPRPGERPGQLYSQQHAGSHRQSGQLWRVLYSDDIDEQCGYTVYDEISRQTMPSTNLTHARVTHPDPCEVWCDETKVFFDCNCQATYPDIPAGVHGLRTGSGSASAPSVTWTMSSSGTTAPPTTASSSTATATIALIEVQHTRTSISRGGEELTKRFFRVSNDLCQQIAALHCTDTNDPSPRRRRPSSATALARCVLPEPGGPVSSTLFGGISRIFKWFYKFG</sequence>
<evidence type="ECO:0000256" key="1">
    <source>
        <dbReference type="SAM" id="MobiDB-lite"/>
    </source>
</evidence>